<dbReference type="AlphaFoldDB" id="A0A0P9CYK2"/>
<dbReference type="RefSeq" id="WP_054968143.1">
    <property type="nucleotide sequence ID" value="NZ_LJCO01000021.1"/>
</dbReference>
<dbReference type="PANTHER" id="PTHR37302:SF3">
    <property type="entry name" value="DAMAGE-INDUCIBLE PROTEIN DINB"/>
    <property type="match status" value="1"/>
</dbReference>
<evidence type="ECO:0000313" key="6">
    <source>
        <dbReference type="Proteomes" id="UP000050482"/>
    </source>
</evidence>
<reference evidence="5 6" key="1">
    <citation type="submission" date="2015-09" db="EMBL/GenBank/DDBJ databases">
        <title>Draft genome sequence of Alicyclobacillus ferrooxydans DSM 22381.</title>
        <authorList>
            <person name="Hemp J."/>
        </authorList>
    </citation>
    <scope>NUCLEOTIDE SEQUENCE [LARGE SCALE GENOMIC DNA]</scope>
    <source>
        <strain evidence="5 6">TC-34</strain>
    </source>
</reference>
<name>A0A0P9CYK2_9BACL</name>
<evidence type="ECO:0000256" key="3">
    <source>
        <dbReference type="PIRSR" id="PIRSR607837-1"/>
    </source>
</evidence>
<feature type="binding site" evidence="3">
    <location>
        <position position="155"/>
    </location>
    <ligand>
        <name>a divalent metal cation</name>
        <dbReference type="ChEBI" id="CHEBI:60240"/>
    </ligand>
</feature>
<evidence type="ECO:0000313" key="5">
    <source>
        <dbReference type="EMBL" id="KPV44833.1"/>
    </source>
</evidence>
<evidence type="ECO:0000259" key="4">
    <source>
        <dbReference type="Pfam" id="PF12867"/>
    </source>
</evidence>
<keyword evidence="6" id="KW-1185">Reference proteome</keyword>
<dbReference type="Proteomes" id="UP000050482">
    <property type="component" value="Unassembled WGS sequence"/>
</dbReference>
<dbReference type="EMBL" id="LJCO01000021">
    <property type="protein sequence ID" value="KPV44833.1"/>
    <property type="molecule type" value="Genomic_DNA"/>
</dbReference>
<dbReference type="InterPro" id="IPR034660">
    <property type="entry name" value="DinB/YfiT-like"/>
</dbReference>
<dbReference type="InterPro" id="IPR007837">
    <property type="entry name" value="DinB"/>
</dbReference>
<feature type="domain" description="DinB-like" evidence="4">
    <location>
        <begin position="23"/>
        <end position="163"/>
    </location>
</feature>
<dbReference type="PANTHER" id="PTHR37302">
    <property type="entry name" value="SLR1116 PROTEIN"/>
    <property type="match status" value="1"/>
</dbReference>
<dbReference type="PATRIC" id="fig|471514.4.peg.4342"/>
<evidence type="ECO:0000256" key="1">
    <source>
        <dbReference type="ARBA" id="ARBA00008635"/>
    </source>
</evidence>
<feature type="binding site" evidence="3">
    <location>
        <position position="59"/>
    </location>
    <ligand>
        <name>a divalent metal cation</name>
        <dbReference type="ChEBI" id="CHEBI:60240"/>
    </ligand>
</feature>
<protein>
    <submittedName>
        <fullName evidence="5">Damage-inducible protein DinB</fullName>
    </submittedName>
</protein>
<dbReference type="GO" id="GO:0046872">
    <property type="term" value="F:metal ion binding"/>
    <property type="evidence" value="ECO:0007669"/>
    <property type="project" value="UniProtKB-KW"/>
</dbReference>
<dbReference type="Pfam" id="PF12867">
    <property type="entry name" value="DinB_2"/>
    <property type="match status" value="1"/>
</dbReference>
<dbReference type="InterPro" id="IPR024775">
    <property type="entry name" value="DinB-like"/>
</dbReference>
<proteinExistence type="inferred from homology"/>
<dbReference type="Gene3D" id="1.20.120.450">
    <property type="entry name" value="dinb family like domain"/>
    <property type="match status" value="1"/>
</dbReference>
<dbReference type="SUPFAM" id="SSF109854">
    <property type="entry name" value="DinB/YfiT-like putative metalloenzymes"/>
    <property type="match status" value="1"/>
</dbReference>
<dbReference type="OrthoDB" id="2677844at2"/>
<sequence length="174" mass="20099">MKNELFVIPFGSEEPEIGRWLWALEDVRKTLLERLNGISQATLDAKIEGSTSIGSLLYHISIVEAGWLHYDILGTSLPPEIGMLFPIEPWSEDGVLTHVEGQSMDEHLHRLNTVRHVFLSHFKPMTLADWRAPRTNEEEGYDVTPEWVVYHLIEHEAQHRGQIFQQLRQLVNPQ</sequence>
<organism evidence="5 6">
    <name type="scientific">Alicyclobacillus ferrooxydans</name>
    <dbReference type="NCBI Taxonomy" id="471514"/>
    <lineage>
        <taxon>Bacteria</taxon>
        <taxon>Bacillati</taxon>
        <taxon>Bacillota</taxon>
        <taxon>Bacilli</taxon>
        <taxon>Bacillales</taxon>
        <taxon>Alicyclobacillaceae</taxon>
        <taxon>Alicyclobacillus</taxon>
    </lineage>
</organism>
<accession>A0A0P9CYK2</accession>
<feature type="binding site" evidence="3">
    <location>
        <position position="159"/>
    </location>
    <ligand>
        <name>a divalent metal cation</name>
        <dbReference type="ChEBI" id="CHEBI:60240"/>
    </ligand>
</feature>
<gene>
    <name evidence="5" type="ORF">AN477_05315</name>
</gene>
<comment type="similarity">
    <text evidence="1">Belongs to the DinB family.</text>
</comment>
<keyword evidence="2 3" id="KW-0479">Metal-binding</keyword>
<evidence type="ECO:0000256" key="2">
    <source>
        <dbReference type="ARBA" id="ARBA00022723"/>
    </source>
</evidence>
<comment type="caution">
    <text evidence="5">The sequence shown here is derived from an EMBL/GenBank/DDBJ whole genome shotgun (WGS) entry which is preliminary data.</text>
</comment>